<dbReference type="PANTHER" id="PTHR10443:SF12">
    <property type="entry name" value="DIPEPTIDASE"/>
    <property type="match status" value="1"/>
</dbReference>
<dbReference type="GO" id="GO:0006508">
    <property type="term" value="P:proteolysis"/>
    <property type="evidence" value="ECO:0007669"/>
    <property type="project" value="InterPro"/>
</dbReference>
<dbReference type="EMBL" id="CP036434">
    <property type="protein sequence ID" value="QDV07203.1"/>
    <property type="molecule type" value="Genomic_DNA"/>
</dbReference>
<dbReference type="Proteomes" id="UP000320390">
    <property type="component" value="Chromosome"/>
</dbReference>
<dbReference type="AlphaFoldDB" id="A0A518ESZ9"/>
<keyword evidence="1" id="KW-0732">Signal</keyword>
<dbReference type="SUPFAM" id="SSF51556">
    <property type="entry name" value="Metallo-dependent hydrolases"/>
    <property type="match status" value="1"/>
</dbReference>
<feature type="signal peptide" evidence="1">
    <location>
        <begin position="1"/>
        <end position="27"/>
    </location>
</feature>
<dbReference type="PANTHER" id="PTHR10443">
    <property type="entry name" value="MICROSOMAL DIPEPTIDASE"/>
    <property type="match status" value="1"/>
</dbReference>
<protein>
    <submittedName>
        <fullName evidence="2">Membrane dipeptidase (Peptidase family M19)</fullName>
    </submittedName>
</protein>
<dbReference type="GO" id="GO:0070573">
    <property type="term" value="F:metallodipeptidase activity"/>
    <property type="evidence" value="ECO:0007669"/>
    <property type="project" value="InterPro"/>
</dbReference>
<dbReference type="CDD" id="cd01301">
    <property type="entry name" value="rDP_like"/>
    <property type="match status" value="1"/>
</dbReference>
<dbReference type="Gene3D" id="3.20.20.140">
    <property type="entry name" value="Metal-dependent hydrolases"/>
    <property type="match status" value="1"/>
</dbReference>
<evidence type="ECO:0000313" key="2">
    <source>
        <dbReference type="EMBL" id="QDV07203.1"/>
    </source>
</evidence>
<name>A0A518ESZ9_9BACT</name>
<dbReference type="PROSITE" id="PS51365">
    <property type="entry name" value="RENAL_DIPEPTIDASE_2"/>
    <property type="match status" value="1"/>
</dbReference>
<evidence type="ECO:0000313" key="3">
    <source>
        <dbReference type="Proteomes" id="UP000320390"/>
    </source>
</evidence>
<dbReference type="InterPro" id="IPR008257">
    <property type="entry name" value="Pept_M19"/>
</dbReference>
<dbReference type="OrthoDB" id="9804920at2"/>
<dbReference type="InterPro" id="IPR032466">
    <property type="entry name" value="Metal_Hydrolase"/>
</dbReference>
<sequence length="447" mass="48232" precursor="true">MAGMDIRTVSALSLLVVSGLPAISGSAALTASRPASQEVTDEAAWEIHRAVLTLDTHKDISDRLADPSLKALADAGDPEGQRLYEKNEPTVDGTSQVDFPKMRDGGLDAAFFIVYVGQGALDESGYALARNQALAKFDAIHRMAERYPEEIALAVTADQVEAAHAAGKLIACIGIENGYCMGTDLSVIEEFHGKGARYMSLAHNGHSQLGDSHMPEGEPLHGGLSDLGRRAIEEMNRVGIMVDISHAAKTTTLQAIAHSKAPVLASHSGVDGVFDHGRNLSDEELLALKRNGGVIQCVAFRSYVRDDGGRSQFLEATRKELGLPERGGIQPAEDDPEMRAKMRQLRDRMKAFDEERPKANVADFVNHIDYAVKKIGIDHVGISSDFDGGGGVEGWNNARETINVTRELLARGYGADEIQKLWSGNTLRVWREVEAVAAQIAADSEGR</sequence>
<gene>
    <name evidence="2" type="ORF">Poly30_27220</name>
</gene>
<dbReference type="Gene3D" id="1.10.287.650">
    <property type="entry name" value="L27 domain"/>
    <property type="match status" value="1"/>
</dbReference>
<feature type="chain" id="PRO_5021875426" evidence="1">
    <location>
        <begin position="28"/>
        <end position="447"/>
    </location>
</feature>
<keyword evidence="3" id="KW-1185">Reference proteome</keyword>
<accession>A0A518ESZ9</accession>
<organism evidence="2 3">
    <name type="scientific">Saltatorellus ferox</name>
    <dbReference type="NCBI Taxonomy" id="2528018"/>
    <lineage>
        <taxon>Bacteria</taxon>
        <taxon>Pseudomonadati</taxon>
        <taxon>Planctomycetota</taxon>
        <taxon>Planctomycetia</taxon>
        <taxon>Planctomycetia incertae sedis</taxon>
        <taxon>Saltatorellus</taxon>
    </lineage>
</organism>
<proteinExistence type="predicted"/>
<reference evidence="2 3" key="1">
    <citation type="submission" date="2019-02" db="EMBL/GenBank/DDBJ databases">
        <title>Deep-cultivation of Planctomycetes and their phenomic and genomic characterization uncovers novel biology.</title>
        <authorList>
            <person name="Wiegand S."/>
            <person name="Jogler M."/>
            <person name="Boedeker C."/>
            <person name="Pinto D."/>
            <person name="Vollmers J."/>
            <person name="Rivas-Marin E."/>
            <person name="Kohn T."/>
            <person name="Peeters S.H."/>
            <person name="Heuer A."/>
            <person name="Rast P."/>
            <person name="Oberbeckmann S."/>
            <person name="Bunk B."/>
            <person name="Jeske O."/>
            <person name="Meyerdierks A."/>
            <person name="Storesund J.E."/>
            <person name="Kallscheuer N."/>
            <person name="Luecker S."/>
            <person name="Lage O.M."/>
            <person name="Pohl T."/>
            <person name="Merkel B.J."/>
            <person name="Hornburger P."/>
            <person name="Mueller R.-W."/>
            <person name="Bruemmer F."/>
            <person name="Labrenz M."/>
            <person name="Spormann A.M."/>
            <person name="Op den Camp H."/>
            <person name="Overmann J."/>
            <person name="Amann R."/>
            <person name="Jetten M.S.M."/>
            <person name="Mascher T."/>
            <person name="Medema M.H."/>
            <person name="Devos D.P."/>
            <person name="Kaster A.-K."/>
            <person name="Ovreas L."/>
            <person name="Rohde M."/>
            <person name="Galperin M.Y."/>
            <person name="Jogler C."/>
        </authorList>
    </citation>
    <scope>NUCLEOTIDE SEQUENCE [LARGE SCALE GENOMIC DNA]</scope>
    <source>
        <strain evidence="2 3">Poly30</strain>
    </source>
</reference>
<evidence type="ECO:0000256" key="1">
    <source>
        <dbReference type="SAM" id="SignalP"/>
    </source>
</evidence>
<dbReference type="Pfam" id="PF01244">
    <property type="entry name" value="Peptidase_M19"/>
    <property type="match status" value="1"/>
</dbReference>